<dbReference type="SUPFAM" id="SSF51445">
    <property type="entry name" value="(Trans)glycosidases"/>
    <property type="match status" value="1"/>
</dbReference>
<dbReference type="PRINTS" id="PR00131">
    <property type="entry name" value="GLHYDRLASE1"/>
</dbReference>
<protein>
    <recommendedName>
        <fullName evidence="7">Beta-glucosidase</fullName>
    </recommendedName>
</protein>
<keyword evidence="6" id="KW-1185">Reference proteome</keyword>
<gene>
    <name evidence="5" type="ORF">LVIROSA_LOCUS28796</name>
</gene>
<dbReference type="EMBL" id="CAKMRJ010005412">
    <property type="protein sequence ID" value="CAH1442830.1"/>
    <property type="molecule type" value="Genomic_DNA"/>
</dbReference>
<comment type="similarity">
    <text evidence="1 4">Belongs to the glycosyl hydrolase 1 family.</text>
</comment>
<evidence type="ECO:0000256" key="3">
    <source>
        <dbReference type="ARBA" id="ARBA00023295"/>
    </source>
</evidence>
<dbReference type="PANTHER" id="PTHR10353">
    <property type="entry name" value="GLYCOSYL HYDROLASE"/>
    <property type="match status" value="1"/>
</dbReference>
<keyword evidence="2" id="KW-0378">Hydrolase</keyword>
<evidence type="ECO:0000313" key="6">
    <source>
        <dbReference type="Proteomes" id="UP001157418"/>
    </source>
</evidence>
<dbReference type="FunFam" id="3.20.20.80:FF:000022">
    <property type="entry name" value="Beta-glucosidase 11"/>
    <property type="match status" value="1"/>
</dbReference>
<keyword evidence="3" id="KW-0326">Glycosidase</keyword>
<dbReference type="PANTHER" id="PTHR10353:SF137">
    <property type="entry name" value="MYROSINASE 3-RELATED"/>
    <property type="match status" value="1"/>
</dbReference>
<dbReference type="Proteomes" id="UP001157418">
    <property type="component" value="Unassembled WGS sequence"/>
</dbReference>
<reference evidence="5 6" key="1">
    <citation type="submission" date="2022-01" db="EMBL/GenBank/DDBJ databases">
        <authorList>
            <person name="Xiong W."/>
            <person name="Schranz E."/>
        </authorList>
    </citation>
    <scope>NUCLEOTIDE SEQUENCE [LARGE SCALE GENOMIC DNA]</scope>
</reference>
<dbReference type="AlphaFoldDB" id="A0AAU9NZE5"/>
<dbReference type="GO" id="GO:0008422">
    <property type="term" value="F:beta-glucosidase activity"/>
    <property type="evidence" value="ECO:0007669"/>
    <property type="project" value="TreeGrafter"/>
</dbReference>
<evidence type="ECO:0000313" key="5">
    <source>
        <dbReference type="EMBL" id="CAH1442830.1"/>
    </source>
</evidence>
<dbReference type="InterPro" id="IPR033132">
    <property type="entry name" value="GH_1_N_CS"/>
</dbReference>
<dbReference type="Gene3D" id="3.20.20.80">
    <property type="entry name" value="Glycosidases"/>
    <property type="match status" value="1"/>
</dbReference>
<accession>A0AAU9NZE5</accession>
<proteinExistence type="inferred from homology"/>
<evidence type="ECO:0000256" key="1">
    <source>
        <dbReference type="ARBA" id="ARBA00010838"/>
    </source>
</evidence>
<evidence type="ECO:0000256" key="4">
    <source>
        <dbReference type="RuleBase" id="RU003690"/>
    </source>
</evidence>
<organism evidence="5 6">
    <name type="scientific">Lactuca virosa</name>
    <dbReference type="NCBI Taxonomy" id="75947"/>
    <lineage>
        <taxon>Eukaryota</taxon>
        <taxon>Viridiplantae</taxon>
        <taxon>Streptophyta</taxon>
        <taxon>Embryophyta</taxon>
        <taxon>Tracheophyta</taxon>
        <taxon>Spermatophyta</taxon>
        <taxon>Magnoliopsida</taxon>
        <taxon>eudicotyledons</taxon>
        <taxon>Gunneridae</taxon>
        <taxon>Pentapetalae</taxon>
        <taxon>asterids</taxon>
        <taxon>campanulids</taxon>
        <taxon>Asterales</taxon>
        <taxon>Asteraceae</taxon>
        <taxon>Cichorioideae</taxon>
        <taxon>Cichorieae</taxon>
        <taxon>Lactucinae</taxon>
        <taxon>Lactuca</taxon>
    </lineage>
</organism>
<name>A0AAU9NZE5_9ASTR</name>
<evidence type="ECO:0008006" key="7">
    <source>
        <dbReference type="Google" id="ProtNLM"/>
    </source>
</evidence>
<comment type="caution">
    <text evidence="5">The sequence shown here is derived from an EMBL/GenBank/DDBJ whole genome shotgun (WGS) entry which is preliminary data.</text>
</comment>
<dbReference type="GO" id="GO:0005975">
    <property type="term" value="P:carbohydrate metabolic process"/>
    <property type="evidence" value="ECO:0007669"/>
    <property type="project" value="InterPro"/>
</dbReference>
<sequence>MEEILPSVGAFLSSNSAPTLTSYLWPSSNLVKRDREMVLSASDPVETSSATLKANNTYIFPDDISSSDFKSDFVWGSATSAYQIEGAAFEGGRQPSIWDAFCLKNPGAIDNGENGNKAINAYYKTKEDVQMMKKMGLKAYRFSISWSRLLPGGKASTGINQEGVDYYNNLINELIENGITPYATLFHWDLPNALEEDYMGFLSELVVLDFVDYAEFCFWEFGDRVKHWITLNEPYTFAAMGYAYGTMAPGRGGGDTETQQAVLASGNNLGIRNRARAFNNKEAGNPTTEPYTVAHNLLLCHANTVRLYRDRFKESQGGVIGITLNTQFYEPLDPTSQDDKDAANRGIDFIFGWFMNPIFNGKYPQSMIDNVTDGRLPEFTDKQVELLTGSFDFLGLNYYTAQYATTAAPTDVVSYLTDSKVHQQPDDLNGVPIGPHGGVYWFYSYPLGLYKSLMQIKSEYGDPTIYITENGWPDANNNDLKLEEARVDEKRVNYYNTHLQSLNDAIRDGSKVLGYFAWSLMDNFEWASGYSVRFGLFYIDYAHGKYTRYPKTSAIWFMRFLNAKKAIETNKAT</sequence>
<evidence type="ECO:0000256" key="2">
    <source>
        <dbReference type="ARBA" id="ARBA00022801"/>
    </source>
</evidence>
<dbReference type="InterPro" id="IPR001360">
    <property type="entry name" value="Glyco_hydro_1"/>
</dbReference>
<dbReference type="InterPro" id="IPR017853">
    <property type="entry name" value="GH"/>
</dbReference>
<dbReference type="GO" id="GO:0009821">
    <property type="term" value="P:alkaloid biosynthetic process"/>
    <property type="evidence" value="ECO:0007669"/>
    <property type="project" value="UniProtKB-ARBA"/>
</dbReference>
<dbReference type="Pfam" id="PF00232">
    <property type="entry name" value="Glyco_hydro_1"/>
    <property type="match status" value="1"/>
</dbReference>
<dbReference type="PROSITE" id="PS00653">
    <property type="entry name" value="GLYCOSYL_HYDROL_F1_2"/>
    <property type="match status" value="1"/>
</dbReference>